<accession>A0A814ZBW0</accession>
<sequence length="389" mass="44985">MDLENNKQENSLEYDRLQNNSINSQTIEFIVYKEKLKQLLSSKYSSNLIHLIICVHGLDDFLMSSSNHSTTFDDIDAMVKQLIDAMVKQLIDAMVKQLIEEIDIHIKRYGLKPQRISFIDHYLIDQDKIQSSPTLKSHTNQSFGLFPNHFDSDLNNINYNKFNSSYLSTPTSHHSLPNVSLKQSNSSIPTTNSNLIESPIVQEEKKKKKIFLYKNLIDSTFSLEIFNPNINLPFQVKTQTQTNLENLIMKNIIPQGKSTISSINEQWKALPTKQKISIDADTFKDFLECKVYFTHETVSIDSEITLQVAIKNNFPLAIEFSELLTLYNLNEYDGLANVTNAEQFKFFFRRTTNINFLIFARKNDHVQRLLDIISVLLIYGMTMVKQFTI</sequence>
<gene>
    <name evidence="3" type="ORF">OTI717_LOCUS10294</name>
    <name evidence="1" type="ORF">RFH988_LOCUS26664</name>
    <name evidence="2" type="ORF">SEV965_LOCUS23925</name>
</gene>
<name>A0A814ZBW0_9BILA</name>
<evidence type="ECO:0000313" key="1">
    <source>
        <dbReference type="EMBL" id="CAF1240932.1"/>
    </source>
</evidence>
<reference evidence="1" key="1">
    <citation type="submission" date="2021-02" db="EMBL/GenBank/DDBJ databases">
        <authorList>
            <person name="Nowell W R."/>
        </authorList>
    </citation>
    <scope>NUCLEOTIDE SEQUENCE</scope>
</reference>
<organism evidence="1 4">
    <name type="scientific">Rotaria sordida</name>
    <dbReference type="NCBI Taxonomy" id="392033"/>
    <lineage>
        <taxon>Eukaryota</taxon>
        <taxon>Metazoa</taxon>
        <taxon>Spiralia</taxon>
        <taxon>Gnathifera</taxon>
        <taxon>Rotifera</taxon>
        <taxon>Eurotatoria</taxon>
        <taxon>Bdelloidea</taxon>
        <taxon>Philodinida</taxon>
        <taxon>Philodinidae</taxon>
        <taxon>Rotaria</taxon>
    </lineage>
</organism>
<dbReference type="EMBL" id="CAJOAX010000922">
    <property type="protein sequence ID" value="CAF3666872.1"/>
    <property type="molecule type" value="Genomic_DNA"/>
</dbReference>
<dbReference type="Proteomes" id="UP000663889">
    <property type="component" value="Unassembled WGS sequence"/>
</dbReference>
<comment type="caution">
    <text evidence="1">The sequence shown here is derived from an EMBL/GenBank/DDBJ whole genome shotgun (WGS) entry which is preliminary data.</text>
</comment>
<protein>
    <submittedName>
        <fullName evidence="1">Uncharacterized protein</fullName>
    </submittedName>
</protein>
<evidence type="ECO:0000313" key="3">
    <source>
        <dbReference type="EMBL" id="CAF3666872.1"/>
    </source>
</evidence>
<dbReference type="Proteomes" id="UP000663882">
    <property type="component" value="Unassembled WGS sequence"/>
</dbReference>
<dbReference type="Proteomes" id="UP000663823">
    <property type="component" value="Unassembled WGS sequence"/>
</dbReference>
<dbReference type="EMBL" id="CAJNOU010001809">
    <property type="protein sequence ID" value="CAF1254834.1"/>
    <property type="molecule type" value="Genomic_DNA"/>
</dbReference>
<dbReference type="AlphaFoldDB" id="A0A814ZBW0"/>
<evidence type="ECO:0000313" key="2">
    <source>
        <dbReference type="EMBL" id="CAF1254834.1"/>
    </source>
</evidence>
<proteinExistence type="predicted"/>
<evidence type="ECO:0000313" key="4">
    <source>
        <dbReference type="Proteomes" id="UP000663882"/>
    </source>
</evidence>
<dbReference type="OrthoDB" id="273452at2759"/>
<dbReference type="EMBL" id="CAJNOO010002149">
    <property type="protein sequence ID" value="CAF1240932.1"/>
    <property type="molecule type" value="Genomic_DNA"/>
</dbReference>